<sequence>MNSKITYLAKSGYKGAIILVVLLGVAILLGLKNLAFLFVIALVGWVYMFRNPERVALHLSDNALLAPIDGEIKQIQSVGDKCIITIESKIFDVGVIRSPLNIQNYQISQIYGIPLYLSQKRDFFNSKVEFCFGENKMIFSPRLFHIFPLKSSITTLERGERMGFMKGEVQMEIKNLETKLNVGDKVRGGESVLGYLQ</sequence>
<protein>
    <recommendedName>
        <fullName evidence="12">Phosphatidylserine decarboxylase</fullName>
    </recommendedName>
</protein>
<gene>
    <name evidence="10" type="ORF">CQA58_01545</name>
</gene>
<dbReference type="Proteomes" id="UP000257045">
    <property type="component" value="Unassembled WGS sequence"/>
</dbReference>
<evidence type="ECO:0000256" key="4">
    <source>
        <dbReference type="ARBA" id="ARBA00023136"/>
    </source>
</evidence>
<evidence type="ECO:0000256" key="9">
    <source>
        <dbReference type="SAM" id="Phobius"/>
    </source>
</evidence>
<evidence type="ECO:0000256" key="1">
    <source>
        <dbReference type="ARBA" id="ARBA00022475"/>
    </source>
</evidence>
<dbReference type="PANTHER" id="PTHR35809">
    <property type="entry name" value="ARCHAETIDYLSERINE DECARBOXYLASE PROENZYME-RELATED"/>
    <property type="match status" value="1"/>
</dbReference>
<evidence type="ECO:0000256" key="2">
    <source>
        <dbReference type="ARBA" id="ARBA00022516"/>
    </source>
</evidence>
<dbReference type="AlphaFoldDB" id="A0A3D8J3D3"/>
<comment type="caution">
    <text evidence="10">The sequence shown here is derived from an EMBL/GenBank/DDBJ whole genome shotgun (WGS) entry which is preliminary data.</text>
</comment>
<keyword evidence="8" id="KW-0670">Pyruvate</keyword>
<evidence type="ECO:0000256" key="6">
    <source>
        <dbReference type="ARBA" id="ARBA00023209"/>
    </source>
</evidence>
<dbReference type="GO" id="GO:0008654">
    <property type="term" value="P:phospholipid biosynthetic process"/>
    <property type="evidence" value="ECO:0007669"/>
    <property type="project" value="UniProtKB-KW"/>
</dbReference>
<keyword evidence="7" id="KW-1208">Phospholipid metabolism</keyword>
<keyword evidence="11" id="KW-1185">Reference proteome</keyword>
<keyword evidence="4 9" id="KW-0472">Membrane</keyword>
<evidence type="ECO:0000256" key="3">
    <source>
        <dbReference type="ARBA" id="ARBA00023098"/>
    </source>
</evidence>
<name>A0A3D8J3D3_9HELI</name>
<evidence type="ECO:0000256" key="8">
    <source>
        <dbReference type="ARBA" id="ARBA00023317"/>
    </source>
</evidence>
<accession>A0A3D8J3D3</accession>
<proteinExistence type="predicted"/>
<reference evidence="10 11" key="1">
    <citation type="submission" date="2018-04" db="EMBL/GenBank/DDBJ databases">
        <title>Novel Campyloabacter and Helicobacter Species and Strains.</title>
        <authorList>
            <person name="Mannion A.J."/>
            <person name="Shen Z."/>
            <person name="Fox J.G."/>
        </authorList>
    </citation>
    <scope>NUCLEOTIDE SEQUENCE [LARGE SCALE GENOMIC DNA]</scope>
    <source>
        <strain evidence="10 11">MIT 04-9366</strain>
    </source>
</reference>
<feature type="transmembrane region" description="Helical" evidence="9">
    <location>
        <begin position="16"/>
        <end position="49"/>
    </location>
</feature>
<evidence type="ECO:0000313" key="11">
    <source>
        <dbReference type="Proteomes" id="UP000257045"/>
    </source>
</evidence>
<evidence type="ECO:0000256" key="7">
    <source>
        <dbReference type="ARBA" id="ARBA00023264"/>
    </source>
</evidence>
<evidence type="ECO:0000256" key="5">
    <source>
        <dbReference type="ARBA" id="ARBA00023145"/>
    </source>
</evidence>
<keyword evidence="9" id="KW-1133">Transmembrane helix</keyword>
<dbReference type="OrthoDB" id="5323544at2"/>
<dbReference type="RefSeq" id="WP_115568960.1">
    <property type="nucleotide sequence ID" value="NZ_NXLV01000002.1"/>
</dbReference>
<keyword evidence="9" id="KW-0812">Transmembrane</keyword>
<dbReference type="InterPro" id="IPR033175">
    <property type="entry name" value="PSD-A"/>
</dbReference>
<keyword evidence="6" id="KW-0594">Phospholipid biosynthesis</keyword>
<keyword evidence="5" id="KW-0865">Zymogen</keyword>
<dbReference type="PANTHER" id="PTHR35809:SF1">
    <property type="entry name" value="ARCHAETIDYLSERINE DECARBOXYLASE PROENZYME-RELATED"/>
    <property type="match status" value="1"/>
</dbReference>
<evidence type="ECO:0008006" key="12">
    <source>
        <dbReference type="Google" id="ProtNLM"/>
    </source>
</evidence>
<keyword evidence="1" id="KW-1003">Cell membrane</keyword>
<keyword evidence="3" id="KW-0443">Lipid metabolism</keyword>
<keyword evidence="2" id="KW-0444">Lipid biosynthesis</keyword>
<organism evidence="10 11">
    <name type="scientific">Helicobacter brantae</name>
    <dbReference type="NCBI Taxonomy" id="375927"/>
    <lineage>
        <taxon>Bacteria</taxon>
        <taxon>Pseudomonadati</taxon>
        <taxon>Campylobacterota</taxon>
        <taxon>Epsilonproteobacteria</taxon>
        <taxon>Campylobacterales</taxon>
        <taxon>Helicobacteraceae</taxon>
        <taxon>Helicobacter</taxon>
    </lineage>
</organism>
<evidence type="ECO:0000313" key="10">
    <source>
        <dbReference type="EMBL" id="RDU71750.1"/>
    </source>
</evidence>
<dbReference type="EMBL" id="NXLV01000002">
    <property type="protein sequence ID" value="RDU71750.1"/>
    <property type="molecule type" value="Genomic_DNA"/>
</dbReference>